<dbReference type="CDD" id="cd01639">
    <property type="entry name" value="IMPase"/>
    <property type="match status" value="1"/>
</dbReference>
<dbReference type="GO" id="GO:0008934">
    <property type="term" value="F:inositol monophosphate 1-phosphatase activity"/>
    <property type="evidence" value="ECO:0007669"/>
    <property type="project" value="InterPro"/>
</dbReference>
<name>A0A6J6DUN1_9ZZZZ</name>
<dbReference type="Gene3D" id="3.30.540.10">
    <property type="entry name" value="Fructose-1,6-Bisphosphatase, subunit A, domain 1"/>
    <property type="match status" value="1"/>
</dbReference>
<dbReference type="EMBL" id="CAEZTP010000018">
    <property type="protein sequence ID" value="CAB4567842.1"/>
    <property type="molecule type" value="Genomic_DNA"/>
</dbReference>
<dbReference type="InterPro" id="IPR000760">
    <property type="entry name" value="Inositol_monophosphatase-like"/>
</dbReference>
<reference evidence="9" key="1">
    <citation type="submission" date="2020-05" db="EMBL/GenBank/DDBJ databases">
        <authorList>
            <person name="Chiriac C."/>
            <person name="Salcher M."/>
            <person name="Ghai R."/>
            <person name="Kavagutti S V."/>
        </authorList>
    </citation>
    <scope>NUCLEOTIDE SEQUENCE</scope>
</reference>
<dbReference type="Gene3D" id="3.40.190.80">
    <property type="match status" value="1"/>
</dbReference>
<proteinExistence type="inferred from homology"/>
<dbReference type="GO" id="GO:0007165">
    <property type="term" value="P:signal transduction"/>
    <property type="evidence" value="ECO:0007669"/>
    <property type="project" value="TreeGrafter"/>
</dbReference>
<dbReference type="PANTHER" id="PTHR20854:SF4">
    <property type="entry name" value="INOSITOL-1-MONOPHOSPHATASE-RELATED"/>
    <property type="match status" value="1"/>
</dbReference>
<evidence type="ECO:0000256" key="3">
    <source>
        <dbReference type="ARBA" id="ARBA00009759"/>
    </source>
</evidence>
<keyword evidence="5" id="KW-0479">Metal-binding</keyword>
<comment type="cofactor">
    <cofactor evidence="2">
        <name>Mg(2+)</name>
        <dbReference type="ChEBI" id="CHEBI:18420"/>
    </cofactor>
</comment>
<evidence type="ECO:0000256" key="7">
    <source>
        <dbReference type="ARBA" id="ARBA00022842"/>
    </source>
</evidence>
<dbReference type="PROSITE" id="PS00630">
    <property type="entry name" value="IMP_2"/>
    <property type="match status" value="1"/>
</dbReference>
<dbReference type="PANTHER" id="PTHR20854">
    <property type="entry name" value="INOSITOL MONOPHOSPHATASE"/>
    <property type="match status" value="1"/>
</dbReference>
<dbReference type="EC" id="3.1.3.25" evidence="4"/>
<dbReference type="GO" id="GO:0006020">
    <property type="term" value="P:inositol metabolic process"/>
    <property type="evidence" value="ECO:0007669"/>
    <property type="project" value="TreeGrafter"/>
</dbReference>
<evidence type="ECO:0000256" key="4">
    <source>
        <dbReference type="ARBA" id="ARBA00013106"/>
    </source>
</evidence>
<organism evidence="9">
    <name type="scientific">freshwater metagenome</name>
    <dbReference type="NCBI Taxonomy" id="449393"/>
    <lineage>
        <taxon>unclassified sequences</taxon>
        <taxon>metagenomes</taxon>
        <taxon>ecological metagenomes</taxon>
    </lineage>
</organism>
<evidence type="ECO:0000313" key="8">
    <source>
        <dbReference type="EMBL" id="CAB4567359.1"/>
    </source>
</evidence>
<evidence type="ECO:0000256" key="5">
    <source>
        <dbReference type="ARBA" id="ARBA00022723"/>
    </source>
</evidence>
<keyword evidence="7" id="KW-0460">Magnesium</keyword>
<comment type="catalytic activity">
    <reaction evidence="1">
        <text>a myo-inositol phosphate + H2O = myo-inositol + phosphate</text>
        <dbReference type="Rhea" id="RHEA:24056"/>
        <dbReference type="ChEBI" id="CHEBI:15377"/>
        <dbReference type="ChEBI" id="CHEBI:17268"/>
        <dbReference type="ChEBI" id="CHEBI:43474"/>
        <dbReference type="ChEBI" id="CHEBI:84139"/>
        <dbReference type="EC" id="3.1.3.25"/>
    </reaction>
</comment>
<accession>A0A6J6DUN1</accession>
<dbReference type="FunFam" id="3.30.540.10:FF:000003">
    <property type="entry name" value="Inositol-1-monophosphatase"/>
    <property type="match status" value="1"/>
</dbReference>
<dbReference type="PRINTS" id="PR00377">
    <property type="entry name" value="IMPHPHTASES"/>
</dbReference>
<evidence type="ECO:0000313" key="9">
    <source>
        <dbReference type="EMBL" id="CAB4567842.1"/>
    </source>
</evidence>
<dbReference type="InterPro" id="IPR033942">
    <property type="entry name" value="IMPase"/>
</dbReference>
<dbReference type="InterPro" id="IPR020550">
    <property type="entry name" value="Inositol_monophosphatase_CS"/>
</dbReference>
<protein>
    <recommendedName>
        <fullName evidence="4">inositol-phosphate phosphatase</fullName>
        <ecNumber evidence="4">3.1.3.25</ecNumber>
    </recommendedName>
</protein>
<dbReference type="SUPFAM" id="SSF56655">
    <property type="entry name" value="Carbohydrate phosphatase"/>
    <property type="match status" value="1"/>
</dbReference>
<sequence length="266" mass="28520">MGISLDRGYTRTMTDSKTLLDLALTIARDAGDLLMDRPASWDLTSKSTAIDIATQMDLASEKLIVQAILKARPDDGIIGEEGASRASKSGITWVIDPVDGTVNYFYGLPGWCVSIAAKDANGTLVGVVHSPTVNSTWHASKGNGAFLNNVKIACNDPVELNRALISSGFAYDVSNRIEQLKIVNVLLPKIRDLRRIGSAAADICHVATGLVDGYFETGLFEWDLAAAQLIAQEAGATVSTRKWHGLDLTVAAGPHLYQQLNAQIPE</sequence>
<dbReference type="AlphaFoldDB" id="A0A6J6DUN1"/>
<dbReference type="GO" id="GO:0046854">
    <property type="term" value="P:phosphatidylinositol phosphate biosynthetic process"/>
    <property type="evidence" value="ECO:0007669"/>
    <property type="project" value="InterPro"/>
</dbReference>
<comment type="similarity">
    <text evidence="3">Belongs to the inositol monophosphatase superfamily.</text>
</comment>
<evidence type="ECO:0000256" key="1">
    <source>
        <dbReference type="ARBA" id="ARBA00001033"/>
    </source>
</evidence>
<dbReference type="InterPro" id="IPR020583">
    <property type="entry name" value="Inositol_monoP_metal-BS"/>
</dbReference>
<dbReference type="Pfam" id="PF00459">
    <property type="entry name" value="Inositol_P"/>
    <property type="match status" value="1"/>
</dbReference>
<dbReference type="EMBL" id="CAEZTK010000031">
    <property type="protein sequence ID" value="CAB4567359.1"/>
    <property type="molecule type" value="Genomic_DNA"/>
</dbReference>
<gene>
    <name evidence="8" type="ORF">UFOPK1643_00570</name>
    <name evidence="9" type="ORF">UFOPK1698_00338</name>
</gene>
<dbReference type="GO" id="GO:0046872">
    <property type="term" value="F:metal ion binding"/>
    <property type="evidence" value="ECO:0007669"/>
    <property type="project" value="UniProtKB-KW"/>
</dbReference>
<evidence type="ECO:0000256" key="6">
    <source>
        <dbReference type="ARBA" id="ARBA00022801"/>
    </source>
</evidence>
<evidence type="ECO:0000256" key="2">
    <source>
        <dbReference type="ARBA" id="ARBA00001946"/>
    </source>
</evidence>
<keyword evidence="6" id="KW-0378">Hydrolase</keyword>
<dbReference type="PROSITE" id="PS00629">
    <property type="entry name" value="IMP_1"/>
    <property type="match status" value="1"/>
</dbReference>